<dbReference type="AlphaFoldDB" id="A0A2T4CSB5"/>
<dbReference type="InterPro" id="IPR009006">
    <property type="entry name" value="Ala_racemase/Decarboxylase_C"/>
</dbReference>
<gene>
    <name evidence="2" type="ORF">C9940_06330</name>
</gene>
<dbReference type="EMBL" id="PYVN01000229">
    <property type="protein sequence ID" value="PTB84461.1"/>
    <property type="molecule type" value="Genomic_DNA"/>
</dbReference>
<evidence type="ECO:0000256" key="1">
    <source>
        <dbReference type="ARBA" id="ARBA00001933"/>
    </source>
</evidence>
<proteinExistence type="predicted"/>
<comment type="caution">
    <text evidence="2">The sequence shown here is derived from an EMBL/GenBank/DDBJ whole genome shotgun (WGS) entry which is preliminary data.</text>
</comment>
<evidence type="ECO:0000313" key="2">
    <source>
        <dbReference type="EMBL" id="PTB84461.1"/>
    </source>
</evidence>
<name>A0A2T4CSB5_9GAMM</name>
<dbReference type="SUPFAM" id="SSF50621">
    <property type="entry name" value="Alanine racemase C-terminal domain-like"/>
    <property type="match status" value="1"/>
</dbReference>
<feature type="non-terminal residue" evidence="2">
    <location>
        <position position="1"/>
    </location>
</feature>
<dbReference type="Gene3D" id="2.40.37.10">
    <property type="entry name" value="Lyase, Ornithine Decarboxylase, Chain A, domain 1"/>
    <property type="match status" value="1"/>
</dbReference>
<organism evidence="2">
    <name type="scientific">Pseudidiomarina aestuarii</name>
    <dbReference type="NCBI Taxonomy" id="624146"/>
    <lineage>
        <taxon>Bacteria</taxon>
        <taxon>Pseudomonadati</taxon>
        <taxon>Pseudomonadota</taxon>
        <taxon>Gammaproteobacteria</taxon>
        <taxon>Alteromonadales</taxon>
        <taxon>Idiomarinaceae</taxon>
        <taxon>Pseudidiomarina</taxon>
    </lineage>
</organism>
<dbReference type="GO" id="GO:0003824">
    <property type="term" value="F:catalytic activity"/>
    <property type="evidence" value="ECO:0007669"/>
    <property type="project" value="InterPro"/>
</dbReference>
<comment type="cofactor">
    <cofactor evidence="1">
        <name>pyridoxal 5'-phosphate</name>
        <dbReference type="ChEBI" id="CHEBI:597326"/>
    </cofactor>
</comment>
<sequence>YSFAEPLQPGSRIIFEDMMHYTMVKTTFFNGVQHPHIGILRKDGRFDLIRSFSYEDFRSRLS</sequence>
<accession>A0A2T4CSB5</accession>
<reference evidence="2" key="1">
    <citation type="submission" date="2018-03" db="EMBL/GenBank/DDBJ databases">
        <title>Cross-interface Injection: A General Nanoliter Liquid Handling Method Applied to Single Cells Genome Amplification Automated Nanoliter Liquid Handling Applied to Single Cell Multiple Displacement Amplification.</title>
        <authorList>
            <person name="Yun J."/>
            <person name="Xu P."/>
            <person name="Xu J."/>
            <person name="Dai X."/>
            <person name="Wang Y."/>
            <person name="Zheng X."/>
            <person name="Cao C."/>
            <person name="Yi Q."/>
            <person name="Zhu Y."/>
            <person name="Wang L."/>
            <person name="Dong Z."/>
            <person name="Huang Y."/>
            <person name="Huang L."/>
            <person name="Du W."/>
        </authorList>
    </citation>
    <scope>NUCLEOTIDE SEQUENCE [LARGE SCALE GENOMIC DNA]</scope>
    <source>
        <strain evidence="2">Z-D3-2</strain>
    </source>
</reference>
<protein>
    <submittedName>
        <fullName evidence="2">Carboxynorspermidine decarboxylase</fullName>
    </submittedName>
</protein>